<dbReference type="InterPro" id="IPR019264">
    <property type="entry name" value="DUF2179"/>
</dbReference>
<feature type="transmembrane region" description="Helical" evidence="6">
    <location>
        <begin position="65"/>
        <end position="83"/>
    </location>
</feature>
<dbReference type="Pfam" id="PF02588">
    <property type="entry name" value="YitT_membrane"/>
    <property type="match status" value="1"/>
</dbReference>
<keyword evidence="3 6" id="KW-0812">Transmembrane</keyword>
<keyword evidence="5 6" id="KW-0472">Membrane</keyword>
<dbReference type="InterPro" id="IPR015867">
    <property type="entry name" value="N-reg_PII/ATP_PRibTrfase_C"/>
</dbReference>
<reference evidence="8 9" key="1">
    <citation type="submission" date="2021-03" db="EMBL/GenBank/DDBJ databases">
        <title>Genomic Encyclopedia of Type Strains, Phase IV (KMG-IV): sequencing the most valuable type-strain genomes for metagenomic binning, comparative biology and taxonomic classification.</title>
        <authorList>
            <person name="Goeker M."/>
        </authorList>
    </citation>
    <scope>NUCLEOTIDE SEQUENCE [LARGE SCALE GENOMIC DNA]</scope>
    <source>
        <strain evidence="8 9">DSM 28783</strain>
    </source>
</reference>
<keyword evidence="4 6" id="KW-1133">Transmembrane helix</keyword>
<evidence type="ECO:0000313" key="8">
    <source>
        <dbReference type="EMBL" id="MBP2032123.1"/>
    </source>
</evidence>
<protein>
    <submittedName>
        <fullName evidence="8">Uncharacterized membrane-anchored protein YitT (DUF2179 family)</fullName>
    </submittedName>
</protein>
<name>A0ABS4KQ02_9CLOT</name>
<evidence type="ECO:0000256" key="6">
    <source>
        <dbReference type="SAM" id="Phobius"/>
    </source>
</evidence>
<evidence type="ECO:0000313" key="9">
    <source>
        <dbReference type="Proteomes" id="UP001519307"/>
    </source>
</evidence>
<dbReference type="Gene3D" id="3.30.70.120">
    <property type="match status" value="1"/>
</dbReference>
<feature type="transmembrane region" description="Helical" evidence="6">
    <location>
        <begin position="114"/>
        <end position="133"/>
    </location>
</feature>
<dbReference type="EMBL" id="JAGGLM010000003">
    <property type="protein sequence ID" value="MBP2032123.1"/>
    <property type="molecule type" value="Genomic_DNA"/>
</dbReference>
<feature type="transmembrane region" description="Helical" evidence="6">
    <location>
        <begin position="90"/>
        <end position="108"/>
    </location>
</feature>
<comment type="subcellular location">
    <subcellularLocation>
        <location evidence="1">Cell membrane</location>
        <topology evidence="1">Multi-pass membrane protein</topology>
    </subcellularLocation>
</comment>
<evidence type="ECO:0000256" key="5">
    <source>
        <dbReference type="ARBA" id="ARBA00023136"/>
    </source>
</evidence>
<comment type="caution">
    <text evidence="8">The sequence shown here is derived from an EMBL/GenBank/DDBJ whole genome shotgun (WGS) entry which is preliminary data.</text>
</comment>
<dbReference type="PROSITE" id="PS51257">
    <property type="entry name" value="PROKAR_LIPOPROTEIN"/>
    <property type="match status" value="1"/>
</dbReference>
<keyword evidence="9" id="KW-1185">Reference proteome</keyword>
<dbReference type="RefSeq" id="WP_209701058.1">
    <property type="nucleotide sequence ID" value="NZ_JAGGLM010000003.1"/>
</dbReference>
<keyword evidence="2" id="KW-1003">Cell membrane</keyword>
<dbReference type="PANTHER" id="PTHR33545:SF9">
    <property type="entry name" value="UPF0750 MEMBRANE PROTEIN YITE"/>
    <property type="match status" value="1"/>
</dbReference>
<proteinExistence type="predicted"/>
<evidence type="ECO:0000256" key="4">
    <source>
        <dbReference type="ARBA" id="ARBA00022989"/>
    </source>
</evidence>
<dbReference type="Pfam" id="PF10035">
    <property type="entry name" value="DUF2179"/>
    <property type="match status" value="1"/>
</dbReference>
<dbReference type="PANTHER" id="PTHR33545">
    <property type="entry name" value="UPF0750 MEMBRANE PROTEIN YITT-RELATED"/>
    <property type="match status" value="1"/>
</dbReference>
<evidence type="ECO:0000259" key="7">
    <source>
        <dbReference type="Pfam" id="PF10035"/>
    </source>
</evidence>
<dbReference type="PIRSF" id="PIRSF006483">
    <property type="entry name" value="Membrane_protein_YitT"/>
    <property type="match status" value="1"/>
</dbReference>
<feature type="domain" description="DUF2179" evidence="7">
    <location>
        <begin position="228"/>
        <end position="282"/>
    </location>
</feature>
<accession>A0ABS4KQ02</accession>
<sequence>MIGNKFFIRNNSKYNYVMQYFNLTIGCAIAALGFNLFLRPNQIASGGMVGISLLVNRLFNIEPAILQWGGNIPLIFVGLILMGRKFTLRTIFGSLVLPLFILLTTNIHSLTSNLLLASIYGGLLSGLGLGIVFKNNGSTGGTSIIASVINKYSGISIGNSQGIIDGTVIIAAAFIFNPEKALYAIISLFITTKAVDLIQLGFSGSKVVFVVSDKSEIIKDTVLKDLDRGLTKLSGFGGYSGKECTVLMVVMDQSEINRFKSLVKNIDSNAFVIISDTHEVLGQGFNIHRKTEN</sequence>
<organism evidence="8 9">
    <name type="scientific">Clostridium algifaecis</name>
    <dbReference type="NCBI Taxonomy" id="1472040"/>
    <lineage>
        <taxon>Bacteria</taxon>
        <taxon>Bacillati</taxon>
        <taxon>Bacillota</taxon>
        <taxon>Clostridia</taxon>
        <taxon>Eubacteriales</taxon>
        <taxon>Clostridiaceae</taxon>
        <taxon>Clostridium</taxon>
    </lineage>
</organism>
<feature type="transmembrane region" description="Helical" evidence="6">
    <location>
        <begin position="20"/>
        <end position="38"/>
    </location>
</feature>
<dbReference type="InterPro" id="IPR003740">
    <property type="entry name" value="YitT"/>
</dbReference>
<gene>
    <name evidence="8" type="ORF">J2Z42_000788</name>
</gene>
<evidence type="ECO:0000256" key="3">
    <source>
        <dbReference type="ARBA" id="ARBA00022692"/>
    </source>
</evidence>
<evidence type="ECO:0000256" key="1">
    <source>
        <dbReference type="ARBA" id="ARBA00004651"/>
    </source>
</evidence>
<evidence type="ECO:0000256" key="2">
    <source>
        <dbReference type="ARBA" id="ARBA00022475"/>
    </source>
</evidence>
<dbReference type="InterPro" id="IPR051461">
    <property type="entry name" value="UPF0750_membrane"/>
</dbReference>
<dbReference type="Proteomes" id="UP001519307">
    <property type="component" value="Unassembled WGS sequence"/>
</dbReference>
<dbReference type="CDD" id="cd16380">
    <property type="entry name" value="YitT_C"/>
    <property type="match status" value="1"/>
</dbReference>